<proteinExistence type="predicted"/>
<evidence type="ECO:0000313" key="1">
    <source>
        <dbReference type="EMBL" id="NNV57693.1"/>
    </source>
</evidence>
<gene>
    <name evidence="1" type="ORF">GD597_19650</name>
</gene>
<sequence>MQLGNYKPIYMVLLLMSSILCSNTGCKNKQYGEQEILFYYRDIGNNNGYKTYGDYLVVTNYINKSITIRQFANIAQQYIDTIKSDLPVSAITFVGKKPGGKLPAGNWDTYMKQKKYFVVGIDFNNSLSKNANQKPEISSISISWNEKWKMYIQQSEIDSLLNVKEPVDTGF</sequence>
<dbReference type="Proteomes" id="UP000598971">
    <property type="component" value="Unassembled WGS sequence"/>
</dbReference>
<organism evidence="1 2">
    <name type="scientific">Limnovirga soli</name>
    <dbReference type="NCBI Taxonomy" id="2656915"/>
    <lineage>
        <taxon>Bacteria</taxon>
        <taxon>Pseudomonadati</taxon>
        <taxon>Bacteroidota</taxon>
        <taxon>Chitinophagia</taxon>
        <taxon>Chitinophagales</taxon>
        <taxon>Chitinophagaceae</taxon>
        <taxon>Limnovirga</taxon>
    </lineage>
</organism>
<accession>A0A8J8JV38</accession>
<keyword evidence="2" id="KW-1185">Reference proteome</keyword>
<reference evidence="1" key="1">
    <citation type="submission" date="2019-10" db="EMBL/GenBank/DDBJ databases">
        <title>Draft genome sequence of Panacibacter sp. KCS-6.</title>
        <authorList>
            <person name="Yim K.J."/>
        </authorList>
    </citation>
    <scope>NUCLEOTIDE SEQUENCE</scope>
    <source>
        <strain evidence="1">KCS-6</strain>
    </source>
</reference>
<evidence type="ECO:0000313" key="2">
    <source>
        <dbReference type="Proteomes" id="UP000598971"/>
    </source>
</evidence>
<dbReference type="RefSeq" id="WP_171609644.1">
    <property type="nucleotide sequence ID" value="NZ_WHPF01000018.1"/>
</dbReference>
<name>A0A8J8JV38_9BACT</name>
<protein>
    <submittedName>
        <fullName evidence="1">Uncharacterized protein</fullName>
    </submittedName>
</protein>
<comment type="caution">
    <text evidence="1">The sequence shown here is derived from an EMBL/GenBank/DDBJ whole genome shotgun (WGS) entry which is preliminary data.</text>
</comment>
<dbReference type="EMBL" id="WHPF01000018">
    <property type="protein sequence ID" value="NNV57693.1"/>
    <property type="molecule type" value="Genomic_DNA"/>
</dbReference>
<dbReference type="AlphaFoldDB" id="A0A8J8JV38"/>